<dbReference type="GO" id="GO:0008574">
    <property type="term" value="F:plus-end-directed microtubule motor activity"/>
    <property type="evidence" value="ECO:0007669"/>
    <property type="project" value="TreeGrafter"/>
</dbReference>
<dbReference type="Gene3D" id="3.40.850.10">
    <property type="entry name" value="Kinesin motor domain"/>
    <property type="match status" value="1"/>
</dbReference>
<dbReference type="GO" id="GO:0005524">
    <property type="term" value="F:ATP binding"/>
    <property type="evidence" value="ECO:0007669"/>
    <property type="project" value="UniProtKB-UniRule"/>
</dbReference>
<dbReference type="GO" id="GO:0090307">
    <property type="term" value="P:mitotic spindle assembly"/>
    <property type="evidence" value="ECO:0007669"/>
    <property type="project" value="TreeGrafter"/>
</dbReference>
<sequence>MAGINNQFPCSFNQASFLRARDPSILSWNRHAIEKVRCNLATEFSSVRSGDSESQKKKDETLNVYLRIKGRVPFGDLYTIEDNVLSCIVPASSQAAKLNRQNRIIIKKFSFSKIFGPHTTQDELFDVTVREKVLDFINGANGSLLTYGVSGAGKTYTMIGTPGDPGIIPRALNYIFRTVCINPNSRPCCKPMPNGKIEILSRSKQEVELQVRQGIFKDQSTSAELLKHERTFLSMQNTLKVTPVGVVDFFPPIFEVWVSFVEIYNENIFDLLEVNSNRGQQRTKLQIGTSHRNTYIKGVKHIFVTTGLEAYQILQFGLHNISYASTNLNMHSSRAHCIFSIKLVSGNNCEEYNVSNFNFCDLAGSERMKKTLNEGDRAKESSKINTSLSVLGRCIRSVREMQKNNSDICSAPFRDSKLTQLLQQALQGKENICMIVNMSPSPETFDENQQALIFSTIAQEVVVKEPKANPSQLQGAFRTFRQSLTNGLCENDFSGDELKEARNDIARLTLEMSEMKQNFEIILDQETSHLRKNYNIILNIKTEQLAEAQQEIERLKKSNNYLEKTRSELHWKLNKLEEQQETIVLSDSEQEDEENSSFSTRKEDKVGDIEEQHLLQVKLLEDKIKRLEAIIREKESEADDRRLHDEENRKRLDELNCTNSELRDEIRKLELTLHDAVRDYYELEEQEKSLRIAFNDLTARNCVLEDKNILLMQELDEYRNRCLLQQQELDDLKNSNTEDIIN</sequence>
<evidence type="ECO:0000256" key="3">
    <source>
        <dbReference type="ARBA" id="ARBA00022553"/>
    </source>
</evidence>
<feature type="region of interest" description="Disordered" evidence="11">
    <location>
        <begin position="582"/>
        <end position="605"/>
    </location>
</feature>
<reference evidence="13" key="2">
    <citation type="submission" date="2024-08" db="UniProtKB">
        <authorList>
            <consortium name="EnsemblMetazoa"/>
        </authorList>
    </citation>
    <scope>IDENTIFICATION</scope>
</reference>
<evidence type="ECO:0000256" key="11">
    <source>
        <dbReference type="SAM" id="MobiDB-lite"/>
    </source>
</evidence>
<protein>
    <recommendedName>
        <fullName evidence="12">Kinesin motor domain-containing protein</fullName>
    </recommendedName>
</protein>
<evidence type="ECO:0000256" key="7">
    <source>
        <dbReference type="ARBA" id="ARBA00023175"/>
    </source>
</evidence>
<organism evidence="13 14">
    <name type="scientific">Dendroctonus ponderosae</name>
    <name type="common">Mountain pine beetle</name>
    <dbReference type="NCBI Taxonomy" id="77166"/>
    <lineage>
        <taxon>Eukaryota</taxon>
        <taxon>Metazoa</taxon>
        <taxon>Ecdysozoa</taxon>
        <taxon>Arthropoda</taxon>
        <taxon>Hexapoda</taxon>
        <taxon>Insecta</taxon>
        <taxon>Pterygota</taxon>
        <taxon>Neoptera</taxon>
        <taxon>Endopterygota</taxon>
        <taxon>Coleoptera</taxon>
        <taxon>Polyphaga</taxon>
        <taxon>Cucujiformia</taxon>
        <taxon>Curculionidae</taxon>
        <taxon>Scolytinae</taxon>
        <taxon>Dendroctonus</taxon>
    </lineage>
</organism>
<comment type="similarity">
    <text evidence="9">Belongs to the TRAFAC class myosin-kinesin ATPase superfamily. Kinesin family.</text>
</comment>
<dbReference type="PANTHER" id="PTHR47970:SF29">
    <property type="entry name" value="KINESIN FAMILY MEMBER 20B"/>
    <property type="match status" value="1"/>
</dbReference>
<dbReference type="InterPro" id="IPR036961">
    <property type="entry name" value="Kinesin_motor_dom_sf"/>
</dbReference>
<keyword evidence="6 10" id="KW-0175">Coiled coil</keyword>
<feature type="coiled-coil region" evidence="10">
    <location>
        <begin position="610"/>
        <end position="686"/>
    </location>
</feature>
<keyword evidence="14" id="KW-1185">Reference proteome</keyword>
<dbReference type="InterPro" id="IPR047149">
    <property type="entry name" value="KIF11-like"/>
</dbReference>
<comment type="subcellular location">
    <subcellularLocation>
        <location evidence="1">Cytoplasm</location>
        <location evidence="1">Cytoskeleton</location>
        <location evidence="1">Spindle</location>
    </subcellularLocation>
</comment>
<evidence type="ECO:0000256" key="4">
    <source>
        <dbReference type="ARBA" id="ARBA00022741"/>
    </source>
</evidence>
<keyword evidence="4 9" id="KW-0547">Nucleotide-binding</keyword>
<evidence type="ECO:0000313" key="14">
    <source>
        <dbReference type="Proteomes" id="UP000019118"/>
    </source>
</evidence>
<keyword evidence="7 9" id="KW-0505">Motor protein</keyword>
<evidence type="ECO:0000256" key="2">
    <source>
        <dbReference type="ARBA" id="ARBA00022490"/>
    </source>
</evidence>
<dbReference type="KEGG" id="dpa:109538495"/>
<dbReference type="GO" id="GO:0005876">
    <property type="term" value="C:spindle microtubule"/>
    <property type="evidence" value="ECO:0007669"/>
    <property type="project" value="TreeGrafter"/>
</dbReference>
<dbReference type="PRINTS" id="PR00380">
    <property type="entry name" value="KINESINHEAVY"/>
</dbReference>
<dbReference type="GeneID" id="109538495"/>
<dbReference type="GO" id="GO:0008017">
    <property type="term" value="F:microtubule binding"/>
    <property type="evidence" value="ECO:0007669"/>
    <property type="project" value="InterPro"/>
</dbReference>
<keyword evidence="3" id="KW-0597">Phosphoprotein</keyword>
<feature type="binding site" evidence="9">
    <location>
        <begin position="148"/>
        <end position="155"/>
    </location>
    <ligand>
        <name>ATP</name>
        <dbReference type="ChEBI" id="CHEBI:30616"/>
    </ligand>
</feature>
<dbReference type="SUPFAM" id="SSF52540">
    <property type="entry name" value="P-loop containing nucleoside triphosphate hydrolases"/>
    <property type="match status" value="1"/>
</dbReference>
<evidence type="ECO:0000256" key="1">
    <source>
        <dbReference type="ARBA" id="ARBA00004186"/>
    </source>
</evidence>
<dbReference type="PANTHER" id="PTHR47970">
    <property type="entry name" value="KINESIN-LIKE PROTEIN KIF11"/>
    <property type="match status" value="1"/>
</dbReference>
<dbReference type="GO" id="GO:0072686">
    <property type="term" value="C:mitotic spindle"/>
    <property type="evidence" value="ECO:0007669"/>
    <property type="project" value="TreeGrafter"/>
</dbReference>
<dbReference type="Proteomes" id="UP000019118">
    <property type="component" value="Unassembled WGS sequence"/>
</dbReference>
<evidence type="ECO:0000256" key="6">
    <source>
        <dbReference type="ARBA" id="ARBA00023054"/>
    </source>
</evidence>
<dbReference type="EnsemblMetazoa" id="XM_019905740.1">
    <property type="protein sequence ID" value="XP_019761299.1"/>
    <property type="gene ID" value="LOC109538495"/>
</dbReference>
<proteinExistence type="inferred from homology"/>
<accession>A0AAR5PJT8</accession>
<dbReference type="InterPro" id="IPR001752">
    <property type="entry name" value="Kinesin_motor_dom"/>
</dbReference>
<dbReference type="SMART" id="SM00129">
    <property type="entry name" value="KISc"/>
    <property type="match status" value="1"/>
</dbReference>
<keyword evidence="5 9" id="KW-0067">ATP-binding</keyword>
<evidence type="ECO:0000313" key="13">
    <source>
        <dbReference type="EnsemblMetazoa" id="XP_019761299.1"/>
    </source>
</evidence>
<evidence type="ECO:0000256" key="10">
    <source>
        <dbReference type="SAM" id="Coils"/>
    </source>
</evidence>
<keyword evidence="2" id="KW-0963">Cytoplasm</keyword>
<dbReference type="GO" id="GO:0005634">
    <property type="term" value="C:nucleus"/>
    <property type="evidence" value="ECO:0007669"/>
    <property type="project" value="TreeGrafter"/>
</dbReference>
<keyword evidence="8" id="KW-0206">Cytoskeleton</keyword>
<name>A0AAR5PJT8_DENPD</name>
<evidence type="ECO:0000259" key="12">
    <source>
        <dbReference type="PROSITE" id="PS50067"/>
    </source>
</evidence>
<dbReference type="InterPro" id="IPR027417">
    <property type="entry name" value="P-loop_NTPase"/>
</dbReference>
<evidence type="ECO:0000256" key="8">
    <source>
        <dbReference type="ARBA" id="ARBA00023212"/>
    </source>
</evidence>
<dbReference type="PROSITE" id="PS50067">
    <property type="entry name" value="KINESIN_MOTOR_2"/>
    <property type="match status" value="1"/>
</dbReference>
<reference evidence="14" key="1">
    <citation type="journal article" date="2013" name="Genome Biol.">
        <title>Draft genome of the mountain pine beetle, Dendroctonus ponderosae Hopkins, a major forest pest.</title>
        <authorList>
            <person name="Keeling C.I."/>
            <person name="Yuen M.M."/>
            <person name="Liao N.Y."/>
            <person name="Docking T.R."/>
            <person name="Chan S.K."/>
            <person name="Taylor G.A."/>
            <person name="Palmquist D.L."/>
            <person name="Jackman S.D."/>
            <person name="Nguyen A."/>
            <person name="Li M."/>
            <person name="Henderson H."/>
            <person name="Janes J.K."/>
            <person name="Zhao Y."/>
            <person name="Pandoh P."/>
            <person name="Moore R."/>
            <person name="Sperling F.A."/>
            <person name="Huber D.P."/>
            <person name="Birol I."/>
            <person name="Jones S.J."/>
            <person name="Bohlmann J."/>
        </authorList>
    </citation>
    <scope>NUCLEOTIDE SEQUENCE</scope>
</reference>
<evidence type="ECO:0000256" key="5">
    <source>
        <dbReference type="ARBA" id="ARBA00022840"/>
    </source>
</evidence>
<evidence type="ECO:0000256" key="9">
    <source>
        <dbReference type="PROSITE-ProRule" id="PRU00283"/>
    </source>
</evidence>
<dbReference type="GO" id="GO:0051231">
    <property type="term" value="P:spindle elongation"/>
    <property type="evidence" value="ECO:0007669"/>
    <property type="project" value="TreeGrafter"/>
</dbReference>
<dbReference type="Pfam" id="PF00225">
    <property type="entry name" value="Kinesin"/>
    <property type="match status" value="1"/>
</dbReference>
<dbReference type="GO" id="GO:0007018">
    <property type="term" value="P:microtubule-based movement"/>
    <property type="evidence" value="ECO:0007669"/>
    <property type="project" value="InterPro"/>
</dbReference>
<feature type="coiled-coil region" evidence="10">
    <location>
        <begin position="491"/>
        <end position="579"/>
    </location>
</feature>
<dbReference type="AlphaFoldDB" id="A0AAR5PJT8"/>
<feature type="domain" description="Kinesin motor" evidence="12">
    <location>
        <begin position="61"/>
        <end position="461"/>
    </location>
</feature>